<dbReference type="InterPro" id="IPR050921">
    <property type="entry name" value="T4SS_GSP_E_ATPase"/>
</dbReference>
<evidence type="ECO:0000313" key="5">
    <source>
        <dbReference type="Proteomes" id="UP000247892"/>
    </source>
</evidence>
<dbReference type="RefSeq" id="WP_110344081.1">
    <property type="nucleotide sequence ID" value="NZ_MASU01000031.1"/>
</dbReference>
<proteinExistence type="inferred from homology"/>
<dbReference type="Proteomes" id="UP000247892">
    <property type="component" value="Unassembled WGS sequence"/>
</dbReference>
<dbReference type="PANTHER" id="PTHR30486:SF6">
    <property type="entry name" value="TYPE IV PILUS RETRACTATION ATPASE PILT"/>
    <property type="match status" value="1"/>
</dbReference>
<sequence>MNHPNSGYPPPVPLHPHQRQHTDGWRPDGLPANPDWQEPTRQPHRPGFPTSGQAAPAGADPVQNTEALGRLRQHLRDTLGAELPRQVEAQQRRTGVAVTREGRRELARAILDEAIRAHSENELMANRALVDRDVEQRVITEVINELFGMAGLQPLLDDPRIETINANRYDRVFVQYTDGRRAQVAPIASSNEELTDLVRLLAARASSQERRFDYGSPAVNLQLPGGERLFAVMGLTAGGVTSLSIRRHGYLTVTLPELRARGTLDPGLEQFLRAMVRARKNILITGGTGAGKTTLLRGLASEMDPMERIVTIEDAFELGLEFDPDIHADVTAFQAREANVEGEGAISQAELVRWGLRMSPDRVIVGEIRGPEVIPMCNAMSQGNDGSMATLHASSSRIAFTRLASYAAQGVERLPLEATNLLVASAVHFVVHLARGLDRTTRVVSSIREVVGADGPQVISNEIYRPGPDRRARPVAGALRTDTLDDLVDAGFDPGLLEEPEGWWPR</sequence>
<dbReference type="Gene3D" id="3.40.50.300">
    <property type="entry name" value="P-loop containing nucleotide triphosphate hydrolases"/>
    <property type="match status" value="1"/>
</dbReference>
<feature type="region of interest" description="Disordered" evidence="2">
    <location>
        <begin position="1"/>
        <end position="61"/>
    </location>
</feature>
<protein>
    <submittedName>
        <fullName evidence="4">Type II secretion system protein E</fullName>
    </submittedName>
</protein>
<dbReference type="Gene3D" id="3.30.450.380">
    <property type="match status" value="1"/>
</dbReference>
<dbReference type="SUPFAM" id="SSF52540">
    <property type="entry name" value="P-loop containing nucleoside triphosphate hydrolases"/>
    <property type="match status" value="1"/>
</dbReference>
<comment type="similarity">
    <text evidence="1">Belongs to the GSP E family.</text>
</comment>
<reference evidence="4 5" key="1">
    <citation type="submission" date="2016-07" db="EMBL/GenBank/DDBJ databases">
        <title>Draft genome sequence of Prauserella sp. YIM 121212, isolated from alkaline soil.</title>
        <authorList>
            <person name="Ruckert C."/>
            <person name="Albersmeier A."/>
            <person name="Jiang C.-L."/>
            <person name="Jiang Y."/>
            <person name="Kalinowski J."/>
            <person name="Schneider O."/>
            <person name="Winkler A."/>
            <person name="Zotchev S.B."/>
        </authorList>
    </citation>
    <scope>NUCLEOTIDE SEQUENCE [LARGE SCALE GENOMIC DNA]</scope>
    <source>
        <strain evidence="4 5">YIM 121212</strain>
    </source>
</reference>
<evidence type="ECO:0000256" key="2">
    <source>
        <dbReference type="SAM" id="MobiDB-lite"/>
    </source>
</evidence>
<accession>A0A318L907</accession>
<dbReference type="InterPro" id="IPR027417">
    <property type="entry name" value="P-loop_NTPase"/>
</dbReference>
<evidence type="ECO:0000256" key="1">
    <source>
        <dbReference type="ARBA" id="ARBA00006611"/>
    </source>
</evidence>
<dbReference type="OrthoDB" id="9810761at2"/>
<dbReference type="EMBL" id="MASU01000031">
    <property type="protein sequence ID" value="PXY16978.1"/>
    <property type="molecule type" value="Genomic_DNA"/>
</dbReference>
<dbReference type="GO" id="GO:0016887">
    <property type="term" value="F:ATP hydrolysis activity"/>
    <property type="evidence" value="ECO:0007669"/>
    <property type="project" value="InterPro"/>
</dbReference>
<dbReference type="CDD" id="cd01130">
    <property type="entry name" value="VirB11-like_ATPase"/>
    <property type="match status" value="1"/>
</dbReference>
<comment type="caution">
    <text evidence="4">The sequence shown here is derived from an EMBL/GenBank/DDBJ whole genome shotgun (WGS) entry which is preliminary data.</text>
</comment>
<dbReference type="AlphaFoldDB" id="A0A318L907"/>
<keyword evidence="5" id="KW-1185">Reference proteome</keyword>
<dbReference type="InterPro" id="IPR001482">
    <property type="entry name" value="T2SS/T4SS_dom"/>
</dbReference>
<evidence type="ECO:0000259" key="3">
    <source>
        <dbReference type="Pfam" id="PF00437"/>
    </source>
</evidence>
<dbReference type="PANTHER" id="PTHR30486">
    <property type="entry name" value="TWITCHING MOTILITY PROTEIN PILT"/>
    <property type="match status" value="1"/>
</dbReference>
<feature type="domain" description="Bacterial type II secretion system protein E" evidence="3">
    <location>
        <begin position="186"/>
        <end position="443"/>
    </location>
</feature>
<name>A0A318L907_9PSEU</name>
<organism evidence="4 5">
    <name type="scientific">Prauserella flavalba</name>
    <dbReference type="NCBI Taxonomy" id="1477506"/>
    <lineage>
        <taxon>Bacteria</taxon>
        <taxon>Bacillati</taxon>
        <taxon>Actinomycetota</taxon>
        <taxon>Actinomycetes</taxon>
        <taxon>Pseudonocardiales</taxon>
        <taxon>Pseudonocardiaceae</taxon>
        <taxon>Prauserella</taxon>
    </lineage>
</organism>
<evidence type="ECO:0000313" key="4">
    <source>
        <dbReference type="EMBL" id="PXY16978.1"/>
    </source>
</evidence>
<dbReference type="Pfam" id="PF00437">
    <property type="entry name" value="T2SSE"/>
    <property type="match status" value="1"/>
</dbReference>
<gene>
    <name evidence="4" type="ORF">BA062_38015</name>
</gene>